<name>A0A9Q9AYT2_9PEZI</name>
<dbReference type="AlphaFoldDB" id="A0A9Q9AYT2"/>
<gene>
    <name evidence="1" type="ORF">Slin15195_G112230</name>
</gene>
<dbReference type="Proteomes" id="UP001056384">
    <property type="component" value="Chromosome 10"/>
</dbReference>
<keyword evidence="2" id="KW-1185">Reference proteome</keyword>
<evidence type="ECO:0000313" key="2">
    <source>
        <dbReference type="Proteomes" id="UP001056384"/>
    </source>
</evidence>
<sequence length="195" mass="21829">MAAHMPSDLSAVQRVVGTIELLEQILLCIVEDHEATSGDLRTLLVAQRVNTTWRDLIKRNAIIQFSLFFPSDPEAPPIPKHIPRRFNILALPQSPVDGDIFINFNPPQWHPVGCPEASWRKMVVTNQSPCLDIPGVPVKHPAALATKLPDGSRFRVRLLFHYGALVTRSVDEFLASAECRQIAAMEYGFGRVFPR</sequence>
<evidence type="ECO:0008006" key="3">
    <source>
        <dbReference type="Google" id="ProtNLM"/>
    </source>
</evidence>
<reference evidence="1" key="1">
    <citation type="submission" date="2022-06" db="EMBL/GenBank/DDBJ databases">
        <title>Complete genome sequences of two strains of the flax pathogen Septoria linicola.</title>
        <authorList>
            <person name="Lapalu N."/>
            <person name="Simon A."/>
            <person name="Demenou B."/>
            <person name="Paumier D."/>
            <person name="Guillot M.-P."/>
            <person name="Gout L."/>
            <person name="Valade R."/>
        </authorList>
    </citation>
    <scope>NUCLEOTIDE SEQUENCE</scope>
    <source>
        <strain evidence="1">SE15195</strain>
    </source>
</reference>
<accession>A0A9Q9AYT2</accession>
<dbReference type="EMBL" id="CP099427">
    <property type="protein sequence ID" value="USW57904.1"/>
    <property type="molecule type" value="Genomic_DNA"/>
</dbReference>
<proteinExistence type="predicted"/>
<organism evidence="1 2">
    <name type="scientific">Septoria linicola</name>
    <dbReference type="NCBI Taxonomy" id="215465"/>
    <lineage>
        <taxon>Eukaryota</taxon>
        <taxon>Fungi</taxon>
        <taxon>Dikarya</taxon>
        <taxon>Ascomycota</taxon>
        <taxon>Pezizomycotina</taxon>
        <taxon>Dothideomycetes</taxon>
        <taxon>Dothideomycetidae</taxon>
        <taxon>Mycosphaerellales</taxon>
        <taxon>Mycosphaerellaceae</taxon>
        <taxon>Septoria</taxon>
    </lineage>
</organism>
<evidence type="ECO:0000313" key="1">
    <source>
        <dbReference type="EMBL" id="USW57904.1"/>
    </source>
</evidence>
<protein>
    <recommendedName>
        <fullName evidence="3">F-box domain-containing protein</fullName>
    </recommendedName>
</protein>